<dbReference type="Gene3D" id="2.160.20.10">
    <property type="entry name" value="Single-stranded right-handed beta-helix, Pectin lyase-like"/>
    <property type="match status" value="1"/>
</dbReference>
<comment type="caution">
    <text evidence="1">The sequence shown here is derived from an EMBL/GenBank/DDBJ whole genome shotgun (WGS) entry which is preliminary data.</text>
</comment>
<reference evidence="1" key="1">
    <citation type="submission" date="2020-08" db="EMBL/GenBank/DDBJ databases">
        <title>Food and environmental bacterial isolates.</title>
        <authorList>
            <person name="Richter L."/>
            <person name="Du Plessis E.M."/>
            <person name="Duvenage S."/>
            <person name="Allam M."/>
            <person name="Korsten L."/>
        </authorList>
    </citation>
    <scope>NUCLEOTIDE SEQUENCE</scope>
    <source>
        <strain evidence="1">UPMP2127</strain>
    </source>
</reference>
<dbReference type="AlphaFoldDB" id="A0AAW3WRG9"/>
<dbReference type="InterPro" id="IPR012334">
    <property type="entry name" value="Pectin_lyas_fold"/>
</dbReference>
<dbReference type="EMBL" id="JACNYO010000014">
    <property type="protein sequence ID" value="MBC3213396.1"/>
    <property type="molecule type" value="Genomic_DNA"/>
</dbReference>
<gene>
    <name evidence="1" type="ORF">H8J20_14695</name>
</gene>
<dbReference type="RefSeq" id="WP_179252941.1">
    <property type="nucleotide sequence ID" value="NZ_JACBIV010000012.1"/>
</dbReference>
<evidence type="ECO:0000313" key="2">
    <source>
        <dbReference type="Proteomes" id="UP000659084"/>
    </source>
</evidence>
<proteinExistence type="predicted"/>
<organism evidence="1 2">
    <name type="scientific">Serratia fonticola</name>
    <dbReference type="NCBI Taxonomy" id="47917"/>
    <lineage>
        <taxon>Bacteria</taxon>
        <taxon>Pseudomonadati</taxon>
        <taxon>Pseudomonadota</taxon>
        <taxon>Gammaproteobacteria</taxon>
        <taxon>Enterobacterales</taxon>
        <taxon>Yersiniaceae</taxon>
        <taxon>Serratia</taxon>
    </lineage>
</organism>
<evidence type="ECO:0008006" key="3">
    <source>
        <dbReference type="Google" id="ProtNLM"/>
    </source>
</evidence>
<name>A0AAW3WRG9_SERFO</name>
<evidence type="ECO:0000313" key="1">
    <source>
        <dbReference type="EMBL" id="MBC3213396.1"/>
    </source>
</evidence>
<protein>
    <recommendedName>
        <fullName evidence="3">Tail spike TSP1/Gp66 N-terminal domain-containing protein</fullName>
    </recommendedName>
</protein>
<dbReference type="Proteomes" id="UP000659084">
    <property type="component" value="Unassembled WGS sequence"/>
</dbReference>
<accession>A0AAW3WRG9</accession>
<sequence length="843" mass="90732">MAIPNQTPYNIFTANGISTVFPYEFYLLNAFDLTVSINGVEQSSGFTISGIGNVNGGEVTFLTPPANGSVILLERVVPTYRLTEYQDNGDLLAETVNKDFDRLWMAIQQAFIYLGLALTRPLLGGPFNAHGYRIENLGDPVNPQDAVTKKWFSDQNAISLAKTLRVPETAIPQLPPISGRAGKLLAFDNGGSPRMVLPASGSATDVMLQLAMPDGMKHIGRCGSIEELITIEPEYVGQLISVSSYYGEPISQISANPGGGYFWYDREDITTPPNGGSVIVTNGGKRWKAVKTEFTPEDFGAIGGDEQIDTDSLQRLFDSKEKISPAMGTYYLDNLYRSSSGYDSWMTYNYVLKIDGFSGVADLSKATIVMPEGAQRITAIIILNSTGTIILPKIIGNMQDTVMPSGYIDDCAVRIGAGCKNLTVISTGIDHYPGHGIITRHYTQDGVATLDEGIPYDINIVATGVRHCWQSGIVPITGDTIRIQNSDVQFSGSTENANGRVATIGHNYHCESVAGAGGLNNRLRNIWIQNCNGFNARMHGLMAHTAIDNLNVLNNNFRYNVIDGGRFEAAAHKITSSGNHYSNNGGCGVTFNCGSLTAAGYPLLQHAATYHDVIENNGLDGFKDLSGSKSLVVSGSIGLNGGDGVIFQENGEQSLSNVTIFNNGKGATAVKYAINGGASSYSNVRIYNSAPEVNIQRAFNFRARSRVANVIVDENSSGFDVLDGHPAYFPANDGLLRLSGTYGTITGRRMLVNSKGAGAWLMPDHFDYIVISFTASADMFFPNPSSRNLLNQFSLEILSGSQTATVKVQSGTVNGTTQFAVSAGHVYSLRYTTPSNLQVTQIS</sequence>